<dbReference type="EMBL" id="JAGPYM010000015">
    <property type="protein sequence ID" value="KAH6886817.1"/>
    <property type="molecule type" value="Genomic_DNA"/>
</dbReference>
<proteinExistence type="predicted"/>
<gene>
    <name evidence="1" type="ORF">B0T10DRAFT_607685</name>
</gene>
<sequence>MLATTRSARETRFVLHASDTVLSHAPDLLNTESPFNERLENTLEAQSHHLNATEAGWDNTVSYTLAVRIGAQSQFLNKLSPQELAKTSLGVLFGSTGSHGLFFGQIDEITKKPAMFKGEPTRTGTFTPASRFLSSLEVPNSQSNWWVVDIPKQKKIGKQKKYGVGVKDKNHAAVRDSKSETEKERGLWDIMKEPRTADEAKKRFIWLPGVSENAALVCTLKIIQVRYYDAPDYDFGRTFRELITADGGHELPSPLIFPPIYLIRGSDELVKNIKEGIELRGAKADVKVIGEDD</sequence>
<accession>A0A9P8W076</accession>
<evidence type="ECO:0000313" key="2">
    <source>
        <dbReference type="Proteomes" id="UP000777438"/>
    </source>
</evidence>
<comment type="caution">
    <text evidence="1">The sequence shown here is derived from an EMBL/GenBank/DDBJ whole genome shotgun (WGS) entry which is preliminary data.</text>
</comment>
<dbReference type="AlphaFoldDB" id="A0A9P8W076"/>
<dbReference type="OrthoDB" id="5047779at2759"/>
<dbReference type="Proteomes" id="UP000777438">
    <property type="component" value="Unassembled WGS sequence"/>
</dbReference>
<keyword evidence="2" id="KW-1185">Reference proteome</keyword>
<evidence type="ECO:0000313" key="1">
    <source>
        <dbReference type="EMBL" id="KAH6886817.1"/>
    </source>
</evidence>
<protein>
    <submittedName>
        <fullName evidence="1">Uncharacterized protein</fullName>
    </submittedName>
</protein>
<name>A0A9P8W076_9HYPO</name>
<organism evidence="1 2">
    <name type="scientific">Thelonectria olida</name>
    <dbReference type="NCBI Taxonomy" id="1576542"/>
    <lineage>
        <taxon>Eukaryota</taxon>
        <taxon>Fungi</taxon>
        <taxon>Dikarya</taxon>
        <taxon>Ascomycota</taxon>
        <taxon>Pezizomycotina</taxon>
        <taxon>Sordariomycetes</taxon>
        <taxon>Hypocreomycetidae</taxon>
        <taxon>Hypocreales</taxon>
        <taxon>Nectriaceae</taxon>
        <taxon>Thelonectria</taxon>
    </lineage>
</organism>
<reference evidence="1 2" key="1">
    <citation type="journal article" date="2021" name="Nat. Commun.">
        <title>Genetic determinants of endophytism in the Arabidopsis root mycobiome.</title>
        <authorList>
            <person name="Mesny F."/>
            <person name="Miyauchi S."/>
            <person name="Thiergart T."/>
            <person name="Pickel B."/>
            <person name="Atanasova L."/>
            <person name="Karlsson M."/>
            <person name="Huettel B."/>
            <person name="Barry K.W."/>
            <person name="Haridas S."/>
            <person name="Chen C."/>
            <person name="Bauer D."/>
            <person name="Andreopoulos W."/>
            <person name="Pangilinan J."/>
            <person name="LaButti K."/>
            <person name="Riley R."/>
            <person name="Lipzen A."/>
            <person name="Clum A."/>
            <person name="Drula E."/>
            <person name="Henrissat B."/>
            <person name="Kohler A."/>
            <person name="Grigoriev I.V."/>
            <person name="Martin F.M."/>
            <person name="Hacquard S."/>
        </authorList>
    </citation>
    <scope>NUCLEOTIDE SEQUENCE [LARGE SCALE GENOMIC DNA]</scope>
    <source>
        <strain evidence="1 2">MPI-CAGE-CH-0241</strain>
    </source>
</reference>